<gene>
    <name evidence="2" type="ORF">ANCDUO_01415</name>
</gene>
<feature type="transmembrane region" description="Helical" evidence="1">
    <location>
        <begin position="87"/>
        <end position="106"/>
    </location>
</feature>
<organism evidence="2 3">
    <name type="scientific">Ancylostoma duodenale</name>
    <dbReference type="NCBI Taxonomy" id="51022"/>
    <lineage>
        <taxon>Eukaryota</taxon>
        <taxon>Metazoa</taxon>
        <taxon>Ecdysozoa</taxon>
        <taxon>Nematoda</taxon>
        <taxon>Chromadorea</taxon>
        <taxon>Rhabditida</taxon>
        <taxon>Rhabditina</taxon>
        <taxon>Rhabditomorpha</taxon>
        <taxon>Strongyloidea</taxon>
        <taxon>Ancylostomatidae</taxon>
        <taxon>Ancylostomatinae</taxon>
        <taxon>Ancylostoma</taxon>
    </lineage>
</organism>
<evidence type="ECO:0000313" key="2">
    <source>
        <dbReference type="EMBL" id="KIH68246.1"/>
    </source>
</evidence>
<accession>A0A0C2HF89</accession>
<sequence length="113" mass="12752">MECLLEADPPPTIAWQHSGNVITPSARVVQMLTPQGGILYKANLVIKFQIFRFPSLPALCSQCLVARTYVMCKLMFLKLRMLSSGNVMYYISCLVIIEIISSLLKVKEKPLKF</sequence>
<dbReference type="InterPro" id="IPR036179">
    <property type="entry name" value="Ig-like_dom_sf"/>
</dbReference>
<protein>
    <recommendedName>
        <fullName evidence="4">Ig-like domain-containing protein</fullName>
    </recommendedName>
</protein>
<dbReference type="AlphaFoldDB" id="A0A0C2HF89"/>
<keyword evidence="1" id="KW-1133">Transmembrane helix</keyword>
<reference evidence="2 3" key="1">
    <citation type="submission" date="2013-12" db="EMBL/GenBank/DDBJ databases">
        <title>Draft genome of the parsitic nematode Ancylostoma duodenale.</title>
        <authorList>
            <person name="Mitreva M."/>
        </authorList>
    </citation>
    <scope>NUCLEOTIDE SEQUENCE [LARGE SCALE GENOMIC DNA]</scope>
    <source>
        <strain evidence="2 3">Zhejiang</strain>
    </source>
</reference>
<dbReference type="SUPFAM" id="SSF48726">
    <property type="entry name" value="Immunoglobulin"/>
    <property type="match status" value="1"/>
</dbReference>
<dbReference type="Proteomes" id="UP000054047">
    <property type="component" value="Unassembled WGS sequence"/>
</dbReference>
<evidence type="ECO:0000256" key="1">
    <source>
        <dbReference type="SAM" id="Phobius"/>
    </source>
</evidence>
<name>A0A0C2HF89_9BILA</name>
<keyword evidence="1" id="KW-0472">Membrane</keyword>
<keyword evidence="1" id="KW-0812">Transmembrane</keyword>
<proteinExistence type="predicted"/>
<evidence type="ECO:0008006" key="4">
    <source>
        <dbReference type="Google" id="ProtNLM"/>
    </source>
</evidence>
<evidence type="ECO:0000313" key="3">
    <source>
        <dbReference type="Proteomes" id="UP000054047"/>
    </source>
</evidence>
<dbReference type="EMBL" id="KN726431">
    <property type="protein sequence ID" value="KIH68246.1"/>
    <property type="molecule type" value="Genomic_DNA"/>
</dbReference>
<keyword evidence="3" id="KW-1185">Reference proteome</keyword>
<dbReference type="OrthoDB" id="504170at2759"/>